<feature type="region of interest" description="Disordered" evidence="3">
    <location>
        <begin position="51"/>
        <end position="70"/>
    </location>
</feature>
<dbReference type="InParanoid" id="A0A7R8UID5"/>
<dbReference type="EMBL" id="LR899010">
    <property type="protein sequence ID" value="CAD7081117.1"/>
    <property type="molecule type" value="Genomic_DNA"/>
</dbReference>
<dbReference type="AlphaFoldDB" id="A0A7R8UID5"/>
<feature type="coiled-coil region" evidence="2">
    <location>
        <begin position="1038"/>
        <end position="1065"/>
    </location>
</feature>
<accession>A0A7R8UID5</accession>
<evidence type="ECO:0000256" key="1">
    <source>
        <dbReference type="ARBA" id="ARBA00023449"/>
    </source>
</evidence>
<feature type="compositionally biased region" description="Polar residues" evidence="3">
    <location>
        <begin position="208"/>
        <end position="222"/>
    </location>
</feature>
<dbReference type="Pfam" id="PF02181">
    <property type="entry name" value="FH2"/>
    <property type="match status" value="1"/>
</dbReference>
<dbReference type="PROSITE" id="PS51444">
    <property type="entry name" value="FH2"/>
    <property type="match status" value="1"/>
</dbReference>
<comment type="similarity">
    <text evidence="1">Belongs to the formin homology family.</text>
</comment>
<dbReference type="GO" id="GO:0030866">
    <property type="term" value="P:cortical actin cytoskeleton organization"/>
    <property type="evidence" value="ECO:0007669"/>
    <property type="project" value="TreeGrafter"/>
</dbReference>
<dbReference type="SUPFAM" id="SSF48371">
    <property type="entry name" value="ARM repeat"/>
    <property type="match status" value="1"/>
</dbReference>
<evidence type="ECO:0000256" key="3">
    <source>
        <dbReference type="SAM" id="MobiDB-lite"/>
    </source>
</evidence>
<dbReference type="GO" id="GO:0051015">
    <property type="term" value="F:actin filament binding"/>
    <property type="evidence" value="ECO:0007669"/>
    <property type="project" value="TreeGrafter"/>
</dbReference>
<proteinExistence type="inferred from homology"/>
<dbReference type="PROSITE" id="PS51232">
    <property type="entry name" value="GBD_FH3"/>
    <property type="match status" value="1"/>
</dbReference>
<keyword evidence="2" id="KW-0175">Coiled coil</keyword>
<feature type="compositionally biased region" description="Polar residues" evidence="3">
    <location>
        <begin position="51"/>
        <end position="62"/>
    </location>
</feature>
<dbReference type="Pfam" id="PF06367">
    <property type="entry name" value="Drf_FH3"/>
    <property type="match status" value="1"/>
</dbReference>
<dbReference type="InterPro" id="IPR016024">
    <property type="entry name" value="ARM-type_fold"/>
</dbReference>
<dbReference type="SMART" id="SM01139">
    <property type="entry name" value="Drf_FH3"/>
    <property type="match status" value="1"/>
</dbReference>
<feature type="domain" description="FH2" evidence="6">
    <location>
        <begin position="632"/>
        <end position="1032"/>
    </location>
</feature>
<feature type="compositionally biased region" description="Basic and acidic residues" evidence="3">
    <location>
        <begin position="198"/>
        <end position="207"/>
    </location>
</feature>
<dbReference type="FunCoup" id="A0A7R8UID5">
    <property type="interactions" value="641"/>
</dbReference>
<dbReference type="SUPFAM" id="SSF101447">
    <property type="entry name" value="Formin homology 2 domain (FH2 domain)"/>
    <property type="match status" value="1"/>
</dbReference>
<dbReference type="InterPro" id="IPR014767">
    <property type="entry name" value="DAD_dom"/>
</dbReference>
<evidence type="ECO:0000259" key="6">
    <source>
        <dbReference type="PROSITE" id="PS51444"/>
    </source>
</evidence>
<feature type="domain" description="DAD" evidence="4">
    <location>
        <begin position="1071"/>
        <end position="1104"/>
    </location>
</feature>
<evidence type="ECO:0000259" key="5">
    <source>
        <dbReference type="PROSITE" id="PS51232"/>
    </source>
</evidence>
<dbReference type="SMART" id="SM00498">
    <property type="entry name" value="FH2"/>
    <property type="match status" value="1"/>
</dbReference>
<dbReference type="InterPro" id="IPR042201">
    <property type="entry name" value="FH2_Formin_sf"/>
</dbReference>
<feature type="compositionally biased region" description="Pro residues" evidence="3">
    <location>
        <begin position="564"/>
        <end position="591"/>
    </location>
</feature>
<dbReference type="Proteomes" id="UP000594454">
    <property type="component" value="Chromosome 2"/>
</dbReference>
<evidence type="ECO:0000313" key="8">
    <source>
        <dbReference type="Proteomes" id="UP000594454"/>
    </source>
</evidence>
<feature type="region of interest" description="Disordered" evidence="3">
    <location>
        <begin position="1"/>
        <end position="45"/>
    </location>
</feature>
<dbReference type="SMART" id="SM01140">
    <property type="entry name" value="Drf_GBD"/>
    <property type="match status" value="1"/>
</dbReference>
<feature type="region of interest" description="Disordered" evidence="3">
    <location>
        <begin position="198"/>
        <end position="241"/>
    </location>
</feature>
<protein>
    <recommendedName>
        <fullName evidence="9">Formin-like protein</fullName>
    </recommendedName>
</protein>
<gene>
    <name evidence="7" type="ORF">HERILL_LOCUS4240</name>
</gene>
<dbReference type="Gene3D" id="1.20.58.2220">
    <property type="entry name" value="Formin, FH2 domain"/>
    <property type="match status" value="1"/>
</dbReference>
<feature type="compositionally biased region" description="Polar residues" evidence="3">
    <location>
        <begin position="19"/>
        <end position="45"/>
    </location>
</feature>
<dbReference type="OMA" id="MMPGFSP"/>
<name>A0A7R8UID5_HERIL</name>
<organism evidence="7 8">
    <name type="scientific">Hermetia illucens</name>
    <name type="common">Black soldier fly</name>
    <dbReference type="NCBI Taxonomy" id="343691"/>
    <lineage>
        <taxon>Eukaryota</taxon>
        <taxon>Metazoa</taxon>
        <taxon>Ecdysozoa</taxon>
        <taxon>Arthropoda</taxon>
        <taxon>Hexapoda</taxon>
        <taxon>Insecta</taxon>
        <taxon>Pterygota</taxon>
        <taxon>Neoptera</taxon>
        <taxon>Endopterygota</taxon>
        <taxon>Diptera</taxon>
        <taxon>Brachycera</taxon>
        <taxon>Stratiomyomorpha</taxon>
        <taxon>Stratiomyidae</taxon>
        <taxon>Hermetiinae</taxon>
        <taxon>Hermetia</taxon>
    </lineage>
</organism>
<dbReference type="InterPro" id="IPR010472">
    <property type="entry name" value="FH3_dom"/>
</dbReference>
<dbReference type="Pfam" id="PF06371">
    <property type="entry name" value="Drf_GBD"/>
    <property type="match status" value="2"/>
</dbReference>
<dbReference type="PANTHER" id="PTHR45857:SF4">
    <property type="entry name" value="FORMIN-LIKE PROTEIN"/>
    <property type="match status" value="1"/>
</dbReference>
<dbReference type="InterPro" id="IPR043592">
    <property type="entry name" value="FMNL_animal"/>
</dbReference>
<dbReference type="InterPro" id="IPR015425">
    <property type="entry name" value="FH2_Formin"/>
</dbReference>
<feature type="region of interest" description="Disordered" evidence="3">
    <location>
        <begin position="534"/>
        <end position="620"/>
    </location>
</feature>
<feature type="domain" description="GBD/FH3" evidence="5">
    <location>
        <begin position="63"/>
        <end position="518"/>
    </location>
</feature>
<dbReference type="GO" id="GO:0008360">
    <property type="term" value="P:regulation of cell shape"/>
    <property type="evidence" value="ECO:0007669"/>
    <property type="project" value="TreeGrafter"/>
</dbReference>
<keyword evidence="8" id="KW-1185">Reference proteome</keyword>
<evidence type="ECO:0000259" key="4">
    <source>
        <dbReference type="PROSITE" id="PS51231"/>
    </source>
</evidence>
<dbReference type="Gene3D" id="1.25.10.10">
    <property type="entry name" value="Leucine-rich Repeat Variant"/>
    <property type="match status" value="2"/>
</dbReference>
<dbReference type="GO" id="GO:0016477">
    <property type="term" value="P:cell migration"/>
    <property type="evidence" value="ECO:0007669"/>
    <property type="project" value="TreeGrafter"/>
</dbReference>
<sequence length="1118" mass="126850">MGVARSRPLGTAAGDSVSDENGSILTSGLQRGSGQSPLSPQNSILWKQNNHVRQASVRSRSAQPMPDPSELDRRFAKVLASMDLPPDKAKLLKNYDDEKKWDIICDQEMVHAKDPPSHYLTKLRTYLDPKASRSHRKRRIVGESTSTQVLRDLEISLRTNHIEWVKEFLDERNQGLDALVDYLNFRLLMMRHEQRVQEAKSESDERLSGNTSLLQTSGSGSDTKNHHHHNQQSNGFLRPSLGDVLDSPSIKRRSRHMAKLNMGASTDDIHVCIMCLRAIMNNKYGFNMVIQHREAINCIALSLIHKSLRTKALVLELLAAICLVKGGHEIILSSFDNFKEICQETRRFQTLMDYFINYDCFNIDFMVACMQFVNIVVHSVEDMNYRVHLQYEFTALGLDKYLEKLRLTESEELQVQISAYLDNVFDVAALMEDSETKTAALERVQELEDDLSRALDRNAEMEREFMCKLAELESELNQIKAERDDLMQVKRQADEEVSTLRKILKQNEQELRNRESMLESKNLELESLTKSLPRGLSNHSNLANGGDGSGHVSPVNGGQASAAAPPPPPPPPPKPQSAPSVAPPVPPPPPMGGGNQMPSAPNAPKPPPFMSTFAPPPPAAGFMPAPDGAMTIKRKVQTKYKLPTLNWIALKPNQVRGTIFNELDDEKLHKQIDFTDFEERFKIGMVGNIANGSSEIDGLASFPSKRFKKQESVSVLEHTRLRNIAISRRKLDMPITEVIAAINNLDLKKLSLENVEILQKMVPTDAEVKAYKEYIGEKKDQNLLTDEDKFMLQLTRVERISSKLQIMNYMGNFFDSLHLISPQIYAITNASNSLKSSRKFKAVLEIVLAFGNYMNSSKRGPAYGFKLQSLDTLLDTKSTDKRMCLLHYIVATIRQKFPDLLNFDTELYCIDKAAQVSLENVITDVHELEKGMEMVRKEADLRVKGAQTHILKDFLNNSEEKLKKIRIDTKNAQEVFKECVEYFGESSRNADANAFFSLLVRFTRAFKATDQENEQRRRLEQAAALAASKKETDEVRMRNKVNNQKKQQEAVINELKSKTNAVREKKLLHQDEVYNGALEDILLGLKSEPYRRADAVRRSQRRRIDNNRLSRTMEELDV</sequence>
<feature type="compositionally biased region" description="Pro residues" evidence="3">
    <location>
        <begin position="601"/>
        <end position="619"/>
    </location>
</feature>
<evidence type="ECO:0000313" key="7">
    <source>
        <dbReference type="EMBL" id="CAD7081117.1"/>
    </source>
</evidence>
<dbReference type="OrthoDB" id="1668162at2759"/>
<dbReference type="PANTHER" id="PTHR45857">
    <property type="entry name" value="FORMIN-LIKE PROTEIN"/>
    <property type="match status" value="1"/>
</dbReference>
<evidence type="ECO:0008006" key="9">
    <source>
        <dbReference type="Google" id="ProtNLM"/>
    </source>
</evidence>
<dbReference type="PROSITE" id="PS51231">
    <property type="entry name" value="DAD"/>
    <property type="match status" value="1"/>
</dbReference>
<dbReference type="InterPro" id="IPR011989">
    <property type="entry name" value="ARM-like"/>
</dbReference>
<reference evidence="7 8" key="1">
    <citation type="submission" date="2020-11" db="EMBL/GenBank/DDBJ databases">
        <authorList>
            <person name="Wallbank WR R."/>
            <person name="Pardo Diaz C."/>
            <person name="Kozak K."/>
            <person name="Martin S."/>
            <person name="Jiggins C."/>
            <person name="Moest M."/>
            <person name="Warren A I."/>
            <person name="Generalovic N T."/>
            <person name="Byers J.R.P. K."/>
            <person name="Montejo-Kovacevich G."/>
            <person name="Yen C E."/>
        </authorList>
    </citation>
    <scope>NUCLEOTIDE SEQUENCE [LARGE SCALE GENOMIC DNA]</scope>
</reference>
<dbReference type="GO" id="GO:0005829">
    <property type="term" value="C:cytosol"/>
    <property type="evidence" value="ECO:0007669"/>
    <property type="project" value="TreeGrafter"/>
</dbReference>
<evidence type="ECO:0000256" key="2">
    <source>
        <dbReference type="SAM" id="Coils"/>
    </source>
</evidence>
<dbReference type="InterPro" id="IPR014768">
    <property type="entry name" value="GBD/FH3_dom"/>
</dbReference>
<dbReference type="GO" id="GO:0031267">
    <property type="term" value="F:small GTPase binding"/>
    <property type="evidence" value="ECO:0007669"/>
    <property type="project" value="InterPro"/>
</dbReference>
<feature type="coiled-coil region" evidence="2">
    <location>
        <begin position="430"/>
        <end position="524"/>
    </location>
</feature>
<dbReference type="InterPro" id="IPR010473">
    <property type="entry name" value="GTPase-bd"/>
</dbReference>